<dbReference type="GO" id="GO:0016020">
    <property type="term" value="C:membrane"/>
    <property type="evidence" value="ECO:0007669"/>
    <property type="project" value="UniProtKB-SubCell"/>
</dbReference>
<accession>A0AAN9YQ57</accession>
<dbReference type="Proteomes" id="UP001320420">
    <property type="component" value="Unassembled WGS sequence"/>
</dbReference>
<gene>
    <name evidence="11" type="ORF">SLS62_007561</name>
</gene>
<comment type="similarity">
    <text evidence="2">Belongs to the peroxisomal membrane protein PXMP2/4 family.</text>
</comment>
<dbReference type="Pfam" id="PF12796">
    <property type="entry name" value="Ank_2"/>
    <property type="match status" value="2"/>
</dbReference>
<dbReference type="InterPro" id="IPR007248">
    <property type="entry name" value="Mpv17_PMP22"/>
</dbReference>
<dbReference type="PANTHER" id="PTHR24189:SF50">
    <property type="entry name" value="ANKYRIN REPEAT AND SOCS BOX PROTEIN 2"/>
    <property type="match status" value="1"/>
</dbReference>
<evidence type="ECO:0000313" key="11">
    <source>
        <dbReference type="EMBL" id="KAK7750482.1"/>
    </source>
</evidence>
<proteinExistence type="inferred from homology"/>
<evidence type="ECO:0000256" key="4">
    <source>
        <dbReference type="ARBA" id="ARBA00022737"/>
    </source>
</evidence>
<dbReference type="SUPFAM" id="SSF48403">
    <property type="entry name" value="Ankyrin repeat"/>
    <property type="match status" value="4"/>
</dbReference>
<keyword evidence="9" id="KW-0175">Coiled coil</keyword>
<keyword evidence="7" id="KW-0472">Membrane</keyword>
<evidence type="ECO:0000256" key="6">
    <source>
        <dbReference type="ARBA" id="ARBA00023043"/>
    </source>
</evidence>
<evidence type="ECO:0000256" key="9">
    <source>
        <dbReference type="SAM" id="Coils"/>
    </source>
</evidence>
<dbReference type="SMART" id="SM00248">
    <property type="entry name" value="ANK"/>
    <property type="match status" value="18"/>
</dbReference>
<evidence type="ECO:0000256" key="5">
    <source>
        <dbReference type="ARBA" id="ARBA00022989"/>
    </source>
</evidence>
<dbReference type="InterPro" id="IPR002110">
    <property type="entry name" value="Ankyrin_rpt"/>
</dbReference>
<dbReference type="PROSITE" id="PS50297">
    <property type="entry name" value="ANK_REP_REGION"/>
    <property type="match status" value="1"/>
</dbReference>
<organism evidence="11 12">
    <name type="scientific">Diatrype stigma</name>
    <dbReference type="NCBI Taxonomy" id="117547"/>
    <lineage>
        <taxon>Eukaryota</taxon>
        <taxon>Fungi</taxon>
        <taxon>Dikarya</taxon>
        <taxon>Ascomycota</taxon>
        <taxon>Pezizomycotina</taxon>
        <taxon>Sordariomycetes</taxon>
        <taxon>Xylariomycetidae</taxon>
        <taxon>Xylariales</taxon>
        <taxon>Diatrypaceae</taxon>
        <taxon>Diatrype</taxon>
    </lineage>
</organism>
<dbReference type="InterPro" id="IPR036770">
    <property type="entry name" value="Ankyrin_rpt-contain_sf"/>
</dbReference>
<evidence type="ECO:0000256" key="3">
    <source>
        <dbReference type="ARBA" id="ARBA00022692"/>
    </source>
</evidence>
<evidence type="ECO:0000313" key="12">
    <source>
        <dbReference type="Proteomes" id="UP001320420"/>
    </source>
</evidence>
<feature type="region of interest" description="Disordered" evidence="10">
    <location>
        <begin position="1849"/>
        <end position="1877"/>
    </location>
</feature>
<keyword evidence="4" id="KW-0677">Repeat</keyword>
<sequence>MEHYLVQENRRSRLIQLAVEWGITNNVPPLSPLLRPEQPRSFRTENDELYAEELLKRQRLADSQTDRSRGGLSRAFTTKKKIWEYREVFSALMNHVANQGPPGVAEALIAKLNLAGGNLNLAQKSRTNLLTRRKSLDLGERSQVLQIAVKNGQLEMVEVLLPYADALSLDTALPYAIRSQNLPIIEMLIRYGASAVQTADGQDAFRQTCAVGGQADIVALVLSSEGRPSADWLSQSMVEAARAGCLETVAHLSRSPADGNHDNGAALKAAVGLGRRDIALTLLLGNKPPLKMGLNEAFGQLVGHQNINPNEKMAMAEILLCAGADGDVVARALMQACASDFLEMVRLLVSYGASIEYDDAVVVRKAVTKGRVDLINVLLSGKSTLRPMYASECVQLLPKRLRFEERHALLTVLLRKGASGPPLDEALVDAAEAGDVDATKLLLSPLFPGGKIVGSKDVKRGPRSMVFERHEIASTDYKGGLALQIAVKKSDRLLAGTILAHKPPSPNILAQIFPSTRNLLPIDRYQITEMFLKAGLSGACVHSALENAIEQQSPNRDENLIHLLLRYNADVNFNEGHSITAAIAQKDCALLERLLKGRPTIQVAARAIPRAMEVNDEPIRLRMILMLLQAGAANGGNEVSAAVLTTIQSTPTDKQLLKMLLQQGNADVNYAGAEPIVHAIRHTDPDILNFVMELGKPNNEGLEIGLRAIGRLPSSLMKANKLDTILQRIKPKDVITSLLIEEVKSLLKTDQSSQNFTSLKMLLDNGADINASNAEALRGAVAAAHMQMVEILFSARPNSTSLAFAMPEALRISDPMDRLTFAQKILENGIPAGEVNRALVFAVQTYPDDIPLVNALLTHADTKDGRALIEAIKNEKQDVVELILQKKRFTVEVLNSGFTYATQWTNKRRRSMSCNSLLLAGASGDVVSDALLAAATDGDVEFGTILVQNGGSVEHRDGQALIEACRSGSASVLEMLLAGNSQVSQQTLEKGFQAATEISDLAKRAEIFKLLLKMGVTGEVVDAQLVSAVRFGDSGEPLLKLLLAYGASPDYNDGEAVEKATRSAFLGSLEMLLSIADVGGHQKKPTTYTLGRAIDACWNLSRDTRFTVMEWVFKAGRPAPGALHSALNRVVNEEEPEERLIELLVSNRASPVANSCQTLIDAVRTLEASAFAQLLGAKIPSDDASLVFEKAFGSQNSSDWLSQRGYNVAKCLLEKGATGNGVNLALMAVLRAHLADDGDIAHDFLELLLKHGADVNYNFGEAVQIAASQGRPDLLQMLLEEGPSVETLTLAFPRIFDTGLPEDVLHELITIFTDHKDGHNQLDVMFVYPGSDPVIIRALSEFPRSTKILQALLDAGFYHEQMVPCRVIPELDEDEQVTILLWALLQPQKKISSAVITLLIERGAKVDFETRVSHVTPLMVAIQNRRQDLVKALLLTGAEVDVQDATGRSPLAMASAIGGDLGVMMMANLLAAGASRNDGSLHNAARELNIQAMQVLIEHNHDPDFPSPLHDGRSALAELCLHAAGFGKITPTREKQMEKAMSFLIASGSDISLQSNGKSILLLALESADPMATTKVLLRAHMWRAINQPFNLYTDGNFTYSPTQYVERILPTTNKTFFSANPELKPQLLALLRANRGTDVYYANAGPQPPDAKNLPPHLELEEQERRARQARLQTETEDHQRALQRARELAAAQDAIRERQTELEEAARRRALRADLGAAQARRAAEEESFNVALRLQRARQQADLSHREALARADRADAAQRLEWERELGGERVGHAAQLSSLRLREREDLERIERAADARVQERLREQRRLVESQSGLAERLGGANAGEGGSGGLNRRQIGYITGEHQQHRPSVGPTSEGATAAANKEGASKAKATTVEDPIPISNTVAPLPFWQRLGPLTRAGQAYARAQRRRPWVTQLASTLVIYLCADASAQHMGGGEEYDPKRTARSLLIGGVSSIPSYTWFMWLSRSFNYPSSHALSIAVKVAVNQVCFTPVFNTYFFGAQALLSGDTPAAAWERVRQTVPVSVVNSLKLWPAVTAFSFTYVPLEYRSVFAGVVAVGWQTYLSFLNRQAELREKQNEQEQGARRLAAAAA</sequence>
<protein>
    <submittedName>
        <fullName evidence="11">Uncharacterized protein</fullName>
    </submittedName>
</protein>
<dbReference type="PROSITE" id="PS50088">
    <property type="entry name" value="ANK_REPEAT"/>
    <property type="match status" value="1"/>
</dbReference>
<keyword evidence="6 8" id="KW-0040">ANK repeat</keyword>
<name>A0AAN9YQ57_9PEZI</name>
<reference evidence="11 12" key="1">
    <citation type="submission" date="2024-02" db="EMBL/GenBank/DDBJ databases">
        <title>De novo assembly and annotation of 12 fungi associated with fruit tree decline syndrome in Ontario, Canada.</title>
        <authorList>
            <person name="Sulman M."/>
            <person name="Ellouze W."/>
            <person name="Ilyukhin E."/>
        </authorList>
    </citation>
    <scope>NUCLEOTIDE SEQUENCE [LARGE SCALE GENOMIC DNA]</scope>
    <source>
        <strain evidence="11 12">M11/M66-122</strain>
    </source>
</reference>
<dbReference type="Pfam" id="PF04117">
    <property type="entry name" value="Mpv17_PMP22"/>
    <property type="match status" value="1"/>
</dbReference>
<keyword evidence="12" id="KW-1185">Reference proteome</keyword>
<evidence type="ECO:0000256" key="2">
    <source>
        <dbReference type="ARBA" id="ARBA00006824"/>
    </source>
</evidence>
<keyword evidence="5" id="KW-1133">Transmembrane helix</keyword>
<dbReference type="Gene3D" id="1.25.40.20">
    <property type="entry name" value="Ankyrin repeat-containing domain"/>
    <property type="match status" value="6"/>
</dbReference>
<feature type="repeat" description="ANK" evidence="8">
    <location>
        <begin position="1413"/>
        <end position="1445"/>
    </location>
</feature>
<evidence type="ECO:0000256" key="1">
    <source>
        <dbReference type="ARBA" id="ARBA00004141"/>
    </source>
</evidence>
<dbReference type="PANTHER" id="PTHR24189">
    <property type="entry name" value="MYOTROPHIN"/>
    <property type="match status" value="1"/>
</dbReference>
<comment type="subcellular location">
    <subcellularLocation>
        <location evidence="1">Membrane</location>
        <topology evidence="1">Multi-pass membrane protein</topology>
    </subcellularLocation>
</comment>
<dbReference type="InterPro" id="IPR050745">
    <property type="entry name" value="Multifunctional_regulatory"/>
</dbReference>
<evidence type="ECO:0000256" key="10">
    <source>
        <dbReference type="SAM" id="MobiDB-lite"/>
    </source>
</evidence>
<dbReference type="EMBL" id="JAKJXP020000063">
    <property type="protein sequence ID" value="KAK7750482.1"/>
    <property type="molecule type" value="Genomic_DNA"/>
</dbReference>
<evidence type="ECO:0000256" key="7">
    <source>
        <dbReference type="ARBA" id="ARBA00023136"/>
    </source>
</evidence>
<comment type="caution">
    <text evidence="11">The sequence shown here is derived from an EMBL/GenBank/DDBJ whole genome shotgun (WGS) entry which is preliminary data.</text>
</comment>
<evidence type="ECO:0000256" key="8">
    <source>
        <dbReference type="PROSITE-ProRule" id="PRU00023"/>
    </source>
</evidence>
<keyword evidence="3" id="KW-0812">Transmembrane</keyword>
<feature type="coiled-coil region" evidence="9">
    <location>
        <begin position="1661"/>
        <end position="1710"/>
    </location>
</feature>